<name>A0A4R7THW2_9ACTN</name>
<dbReference type="InterPro" id="IPR051783">
    <property type="entry name" value="NAD(P)-dependent_oxidoreduct"/>
</dbReference>
<proteinExistence type="predicted"/>
<dbReference type="InterPro" id="IPR001509">
    <property type="entry name" value="Epimerase_deHydtase"/>
</dbReference>
<evidence type="ECO:0000313" key="3">
    <source>
        <dbReference type="Proteomes" id="UP000295151"/>
    </source>
</evidence>
<dbReference type="Gene3D" id="3.40.50.720">
    <property type="entry name" value="NAD(P)-binding Rossmann-like Domain"/>
    <property type="match status" value="1"/>
</dbReference>
<feature type="domain" description="NAD-dependent epimerase/dehydratase" evidence="1">
    <location>
        <begin position="3"/>
        <end position="214"/>
    </location>
</feature>
<dbReference type="Proteomes" id="UP000295151">
    <property type="component" value="Unassembled WGS sequence"/>
</dbReference>
<protein>
    <submittedName>
        <fullName evidence="2">Nucleoside-diphosphate-sugar epimerase</fullName>
    </submittedName>
</protein>
<dbReference type="RefSeq" id="WP_133981007.1">
    <property type="nucleotide sequence ID" value="NZ_SOCE01000001.1"/>
</dbReference>
<organism evidence="2 3">
    <name type="scientific">Kribbella voronezhensis</name>
    <dbReference type="NCBI Taxonomy" id="2512212"/>
    <lineage>
        <taxon>Bacteria</taxon>
        <taxon>Bacillati</taxon>
        <taxon>Actinomycetota</taxon>
        <taxon>Actinomycetes</taxon>
        <taxon>Propionibacteriales</taxon>
        <taxon>Kribbellaceae</taxon>
        <taxon>Kribbella</taxon>
    </lineage>
</organism>
<dbReference type="PANTHER" id="PTHR48079:SF6">
    <property type="entry name" value="NAD(P)-BINDING DOMAIN-CONTAINING PROTEIN-RELATED"/>
    <property type="match status" value="1"/>
</dbReference>
<dbReference type="OrthoDB" id="9787292at2"/>
<sequence>MRIFLAGATGAIGRPLVPLLVESGHQVIGLTRRPDDAEALRRQGAEAVVADVYDAGALTRAMTEARPSVVMHQLTDLGRRDLQANADIRRRGTRNLVDAALAAGATRIIAQSISWAYEPGEKPADEETPLDLDSTGSRLVSVRGVAQLEAAVTELPEWVVLRYGMLYGPGTWYAKGALMDDLVRSGDLVPSRDISSFLHVEDAAAAAVQALDWPTGPVNIVDDEPAAATEWVPAFAASIGAPVTEVDPADRQSWARGADNRYARHDLGWSPRYPSWRTGFGN</sequence>
<reference evidence="2 3" key="1">
    <citation type="submission" date="2019-03" db="EMBL/GenBank/DDBJ databases">
        <title>Genomic Encyclopedia of Type Strains, Phase III (KMG-III): the genomes of soil and plant-associated and newly described type strains.</title>
        <authorList>
            <person name="Whitman W."/>
        </authorList>
    </citation>
    <scope>NUCLEOTIDE SEQUENCE [LARGE SCALE GENOMIC DNA]</scope>
    <source>
        <strain evidence="2 3">VKM Ac-2575</strain>
    </source>
</reference>
<accession>A0A4R7THW2</accession>
<comment type="caution">
    <text evidence="2">The sequence shown here is derived from an EMBL/GenBank/DDBJ whole genome shotgun (WGS) entry which is preliminary data.</text>
</comment>
<dbReference type="GO" id="GO:0004029">
    <property type="term" value="F:aldehyde dehydrogenase (NAD+) activity"/>
    <property type="evidence" value="ECO:0007669"/>
    <property type="project" value="TreeGrafter"/>
</dbReference>
<evidence type="ECO:0000313" key="2">
    <source>
        <dbReference type="EMBL" id="TDU91226.1"/>
    </source>
</evidence>
<dbReference type="InterPro" id="IPR036291">
    <property type="entry name" value="NAD(P)-bd_dom_sf"/>
</dbReference>
<dbReference type="GO" id="GO:0005737">
    <property type="term" value="C:cytoplasm"/>
    <property type="evidence" value="ECO:0007669"/>
    <property type="project" value="TreeGrafter"/>
</dbReference>
<dbReference type="EMBL" id="SOCE01000001">
    <property type="protein sequence ID" value="TDU91226.1"/>
    <property type="molecule type" value="Genomic_DNA"/>
</dbReference>
<dbReference type="AlphaFoldDB" id="A0A4R7THW2"/>
<dbReference type="SUPFAM" id="SSF51735">
    <property type="entry name" value="NAD(P)-binding Rossmann-fold domains"/>
    <property type="match status" value="1"/>
</dbReference>
<gene>
    <name evidence="2" type="ORF">EV138_4828</name>
</gene>
<dbReference type="Pfam" id="PF01370">
    <property type="entry name" value="Epimerase"/>
    <property type="match status" value="1"/>
</dbReference>
<keyword evidence="3" id="KW-1185">Reference proteome</keyword>
<dbReference type="PANTHER" id="PTHR48079">
    <property type="entry name" value="PROTEIN YEEZ"/>
    <property type="match status" value="1"/>
</dbReference>
<evidence type="ECO:0000259" key="1">
    <source>
        <dbReference type="Pfam" id="PF01370"/>
    </source>
</evidence>